<dbReference type="NCBIfam" id="NF004784">
    <property type="entry name" value="PRK06131.1"/>
    <property type="match status" value="1"/>
</dbReference>
<name>A0A1H5CUY4_9BRAD</name>
<evidence type="ECO:0000256" key="4">
    <source>
        <dbReference type="ARBA" id="ARBA00023014"/>
    </source>
</evidence>
<protein>
    <submittedName>
        <fullName evidence="8">Dihydroxyacid dehydratase</fullName>
    </submittedName>
</protein>
<dbReference type="Proteomes" id="UP000198992">
    <property type="component" value="Unassembled WGS sequence"/>
</dbReference>
<dbReference type="EMBL" id="FNTH01000001">
    <property type="protein sequence ID" value="SED70489.1"/>
    <property type="molecule type" value="Genomic_DNA"/>
</dbReference>
<dbReference type="GO" id="GO:0046872">
    <property type="term" value="F:metal ion binding"/>
    <property type="evidence" value="ECO:0007669"/>
    <property type="project" value="UniProtKB-KW"/>
</dbReference>
<dbReference type="InterPro" id="IPR020558">
    <property type="entry name" value="DiOHA_6PGluconate_deHydtase_CS"/>
</dbReference>
<evidence type="ECO:0000256" key="1">
    <source>
        <dbReference type="ARBA" id="ARBA00006486"/>
    </source>
</evidence>
<dbReference type="AlphaFoldDB" id="A0A1H5CUY4"/>
<keyword evidence="3" id="KW-0408">Iron</keyword>
<dbReference type="SUPFAM" id="SSF52016">
    <property type="entry name" value="LeuD/IlvD-like"/>
    <property type="match status" value="1"/>
</dbReference>
<keyword evidence="5" id="KW-0456">Lyase</keyword>
<comment type="similarity">
    <text evidence="1">Belongs to the IlvD/Edd family.</text>
</comment>
<keyword evidence="4" id="KW-0411">Iron-sulfur</keyword>
<gene>
    <name evidence="8" type="ORF">SAMN05444164_5529</name>
</gene>
<dbReference type="NCBIfam" id="NF009560">
    <property type="entry name" value="PRK13017.1"/>
    <property type="match status" value="1"/>
</dbReference>
<dbReference type="NCBIfam" id="NF009559">
    <property type="entry name" value="PRK13016.1"/>
    <property type="match status" value="1"/>
</dbReference>
<dbReference type="PANTHER" id="PTHR43183:SF2">
    <property type="entry name" value="DIHYDROXY-ACID DEHYDRATASE"/>
    <property type="match status" value="1"/>
</dbReference>
<evidence type="ECO:0000259" key="7">
    <source>
        <dbReference type="Pfam" id="PF24877"/>
    </source>
</evidence>
<dbReference type="SUPFAM" id="SSF143975">
    <property type="entry name" value="IlvD/EDD N-terminal domain-like"/>
    <property type="match status" value="1"/>
</dbReference>
<sequence>MRGAGHARRDRARASNVETRDIETLNIEAYGASKMTKKNKTPDQLRSARWFAPDDLRAFGHRSRAMQMGYAPEEWRDRPVIAIINTWSDAQPCHMHFKSRVDDVKRGVLMAGGFPLEMPALSLSESLLKPTTMLYRNMLAMDAEELLRGHPVDGVVLMGGCDKTTPGLLLGATSMNLPAIYLPAGPMLRGNWKGKTLGSGSDAWKYWDERRAGKISDKDWVDMEAGIARSYGTCMTMGTASTMTAIAEAIGMTLPGASSIPAADANHIRMSSEAGRRIVEMVWEDLTPQKIQTRKAFENAITVAMAMGCSTNAIIHLIAQARRAGQDISLDDFEVASRKVPVIANVRPSGDLYLMEDFFYAGGLPGLMSRIKQHLHLDCMTVTGKTLGENIAGAEVHNDDVIRTVDNPIYKEGALAVLKGNLAPDGCVIKPSACDPRLLKHTGPALVFDDYPSMKKAVDDPDLDVTADHVLILRNAGPQGGPGMPEWGMLPIPTKLVKQGVRDMVRLSDARMSGTSYGACILHVSPESFIGGPLALVRNGDRITLDVAARTIDLDVPEAELARRRAEWKQPEQRFERGYGWMFSKHIKQANEGCDFDFLETGFGKPVGEPSIY</sequence>
<dbReference type="Pfam" id="PF24877">
    <property type="entry name" value="ILV_EDD_C"/>
    <property type="match status" value="1"/>
</dbReference>
<dbReference type="PANTHER" id="PTHR43183">
    <property type="entry name" value="HYPOTHETICAL DIHYDROXYACID DEHYDRATASE (EUROFUNG)-RELATED"/>
    <property type="match status" value="1"/>
</dbReference>
<feature type="domain" description="Dihydroxy-acid/6-phosphogluconate dehydratase C-terminal" evidence="7">
    <location>
        <begin position="400"/>
        <end position="594"/>
    </location>
</feature>
<evidence type="ECO:0000259" key="6">
    <source>
        <dbReference type="Pfam" id="PF00920"/>
    </source>
</evidence>
<dbReference type="InterPro" id="IPR000581">
    <property type="entry name" value="ILV_EDD_N"/>
</dbReference>
<dbReference type="PROSITE" id="PS00886">
    <property type="entry name" value="ILVD_EDD_1"/>
    <property type="match status" value="1"/>
</dbReference>
<evidence type="ECO:0000256" key="2">
    <source>
        <dbReference type="ARBA" id="ARBA00022723"/>
    </source>
</evidence>
<accession>A0A1H5CUY4</accession>
<dbReference type="GO" id="GO:0051536">
    <property type="term" value="F:iron-sulfur cluster binding"/>
    <property type="evidence" value="ECO:0007669"/>
    <property type="project" value="UniProtKB-KW"/>
</dbReference>
<evidence type="ECO:0000313" key="8">
    <source>
        <dbReference type="EMBL" id="SED70489.1"/>
    </source>
</evidence>
<dbReference type="GO" id="GO:0016836">
    <property type="term" value="F:hydro-lyase activity"/>
    <property type="evidence" value="ECO:0007669"/>
    <property type="project" value="UniProtKB-ARBA"/>
</dbReference>
<evidence type="ECO:0000313" key="9">
    <source>
        <dbReference type="Proteomes" id="UP000198992"/>
    </source>
</evidence>
<dbReference type="InterPro" id="IPR052352">
    <property type="entry name" value="Sugar_Degrad_Dehydratases"/>
</dbReference>
<dbReference type="InterPro" id="IPR042096">
    <property type="entry name" value="Dihydro-acid_dehy_C"/>
</dbReference>
<dbReference type="Pfam" id="PF00920">
    <property type="entry name" value="ILVD_EDD_N"/>
    <property type="match status" value="1"/>
</dbReference>
<keyword evidence="2" id="KW-0479">Metal-binding</keyword>
<organism evidence="8 9">
    <name type="scientific">Bradyrhizobium erythrophlei</name>
    <dbReference type="NCBI Taxonomy" id="1437360"/>
    <lineage>
        <taxon>Bacteria</taxon>
        <taxon>Pseudomonadati</taxon>
        <taxon>Pseudomonadota</taxon>
        <taxon>Alphaproteobacteria</taxon>
        <taxon>Hyphomicrobiales</taxon>
        <taxon>Nitrobacteraceae</taxon>
        <taxon>Bradyrhizobium</taxon>
    </lineage>
</organism>
<evidence type="ECO:0000256" key="5">
    <source>
        <dbReference type="ARBA" id="ARBA00023239"/>
    </source>
</evidence>
<proteinExistence type="inferred from homology"/>
<reference evidence="8 9" key="1">
    <citation type="submission" date="2016-10" db="EMBL/GenBank/DDBJ databases">
        <authorList>
            <person name="de Groot N.N."/>
        </authorList>
    </citation>
    <scope>NUCLEOTIDE SEQUENCE [LARGE SCALE GENOMIC DNA]</scope>
    <source>
        <strain evidence="8 9">MT12</strain>
    </source>
</reference>
<feature type="domain" description="Dihydroxy-acid/6-phosphogluconate dehydratase N-terminal" evidence="6">
    <location>
        <begin position="78"/>
        <end position="390"/>
    </location>
</feature>
<dbReference type="Gene3D" id="3.50.30.80">
    <property type="entry name" value="IlvD/EDD C-terminal domain-like"/>
    <property type="match status" value="1"/>
</dbReference>
<dbReference type="InterPro" id="IPR056740">
    <property type="entry name" value="ILV_EDD_C"/>
</dbReference>
<dbReference type="FunFam" id="3.50.30.80:FF:000001">
    <property type="entry name" value="Dihydroxy-acid dehydratase"/>
    <property type="match status" value="1"/>
</dbReference>
<dbReference type="InterPro" id="IPR037237">
    <property type="entry name" value="IlvD/EDD_N"/>
</dbReference>
<evidence type="ECO:0000256" key="3">
    <source>
        <dbReference type="ARBA" id="ARBA00023004"/>
    </source>
</evidence>